<dbReference type="NCBIfam" id="NF010044">
    <property type="entry name" value="PRK13517.1-4"/>
    <property type="match status" value="1"/>
</dbReference>
<dbReference type="GO" id="GO:0005524">
    <property type="term" value="F:ATP binding"/>
    <property type="evidence" value="ECO:0007669"/>
    <property type="project" value="UniProtKB-KW"/>
</dbReference>
<evidence type="ECO:0000313" key="6">
    <source>
        <dbReference type="EMBL" id="OAX52690.1"/>
    </source>
</evidence>
<dbReference type="InterPro" id="IPR050141">
    <property type="entry name" value="GCL_type2/YbdK_subfam"/>
</dbReference>
<dbReference type="PANTHER" id="PTHR36510">
    <property type="entry name" value="GLUTAMATE--CYSTEINE LIGASE 2-RELATED"/>
    <property type="match status" value="1"/>
</dbReference>
<gene>
    <name evidence="6" type="ORF">AN277_0201685</name>
</gene>
<dbReference type="NCBIfam" id="TIGR02050">
    <property type="entry name" value="gshA_cyan_rel"/>
    <property type="match status" value="1"/>
</dbReference>
<dbReference type="HAMAP" id="MF_01609">
    <property type="entry name" value="Glu_cys_ligase_2"/>
    <property type="match status" value="1"/>
</dbReference>
<dbReference type="InterPro" id="IPR011793">
    <property type="entry name" value="YbdK"/>
</dbReference>
<protein>
    <recommendedName>
        <fullName evidence="5">Putative glutamate--cysteine ligase 2</fullName>
        <ecNumber evidence="5">6.3.2.2</ecNumber>
    </recommendedName>
    <alternativeName>
        <fullName evidence="5">Gamma-glutamylcysteine synthetase 2</fullName>
        <shortName evidence="5">GCS 2</shortName>
        <shortName evidence="5">Gamma-GCS 2</shortName>
    </alternativeName>
</protein>
<dbReference type="Pfam" id="PF04107">
    <property type="entry name" value="GCS2"/>
    <property type="match status" value="1"/>
</dbReference>
<evidence type="ECO:0000256" key="1">
    <source>
        <dbReference type="ARBA" id="ARBA00022598"/>
    </source>
</evidence>
<comment type="catalytic activity">
    <reaction evidence="4 5">
        <text>L-cysteine + L-glutamate + ATP = gamma-L-glutamyl-L-cysteine + ADP + phosphate + H(+)</text>
        <dbReference type="Rhea" id="RHEA:13285"/>
        <dbReference type="ChEBI" id="CHEBI:15378"/>
        <dbReference type="ChEBI" id="CHEBI:29985"/>
        <dbReference type="ChEBI" id="CHEBI:30616"/>
        <dbReference type="ChEBI" id="CHEBI:35235"/>
        <dbReference type="ChEBI" id="CHEBI:43474"/>
        <dbReference type="ChEBI" id="CHEBI:58173"/>
        <dbReference type="ChEBI" id="CHEBI:456216"/>
        <dbReference type="EC" id="6.3.2.2"/>
    </reaction>
</comment>
<keyword evidence="7" id="KW-1185">Reference proteome</keyword>
<dbReference type="EMBL" id="LJBJ02000002">
    <property type="protein sequence ID" value="OAX52690.1"/>
    <property type="molecule type" value="Genomic_DNA"/>
</dbReference>
<sequence>MKRSRLEALMLEFASSTQSTLGIEWEVALVDRASGAMIGAAPELFEVLTAPHRDLIHPEGLTPHLTREFLANTIEMVTGVNERVGEAIEQLAGMVEKIRRHTDPLGVEIFSAGTHPLARWEEQVISDKERYRKVLERTQYWGYQMMIYGVHVHVGVDSRDKALPTVNHLVNHYGHLLALSANSPFWQGHDTGYASQRAMIFQQIPTSGMPYLFQRWEEFEQYTRDLMDTGVIEEDSENRWDVRPVPRYGTVEMRICDGASTLQEIGAMAALTQCLAEEASRTVEAGGTIPVLRRWNAEENKWRAARYGLDAEVILDPSNREAPLREEIPRMLDRLAPLADDLGCAEELAEIERILERGTGAERQRRVAARHDGDLRAVVRDLTRLTRTGY</sequence>
<dbReference type="InterPro" id="IPR006336">
    <property type="entry name" value="GCS2"/>
</dbReference>
<dbReference type="NCBIfam" id="NF010042">
    <property type="entry name" value="PRK13517.1-2"/>
    <property type="match status" value="1"/>
</dbReference>
<evidence type="ECO:0000256" key="2">
    <source>
        <dbReference type="ARBA" id="ARBA00022741"/>
    </source>
</evidence>
<dbReference type="Gene3D" id="3.30.590.20">
    <property type="match status" value="1"/>
</dbReference>
<dbReference type="SUPFAM" id="SSF55931">
    <property type="entry name" value="Glutamine synthetase/guanido kinase"/>
    <property type="match status" value="1"/>
</dbReference>
<organism evidence="6 7">
    <name type="scientific">Rothia kristinae</name>
    <dbReference type="NCBI Taxonomy" id="37923"/>
    <lineage>
        <taxon>Bacteria</taxon>
        <taxon>Bacillati</taxon>
        <taxon>Actinomycetota</taxon>
        <taxon>Actinomycetes</taxon>
        <taxon>Micrococcales</taxon>
        <taxon>Micrococcaceae</taxon>
        <taxon>Rothia</taxon>
    </lineage>
</organism>
<comment type="similarity">
    <text evidence="5">Belongs to the glutamate--cysteine ligase type 2 family. YbdK subfamily.</text>
</comment>
<dbReference type="InterPro" id="IPR014746">
    <property type="entry name" value="Gln_synth/guanido_kin_cat_dom"/>
</dbReference>
<reference evidence="6" key="1">
    <citation type="submission" date="2016-06" db="EMBL/GenBank/DDBJ databases">
        <title>Identification of putative biosynthetic pathways for the production of bioactive secondary metabolites by the marine actinomycete Kocuria kristinae RUTW2-3.</title>
        <authorList>
            <person name="Waterworth S.C."/>
            <person name="Walmsley T.A."/>
            <person name="Matongo T."/>
            <person name="Davies-Coleman M.T."/>
            <person name="Dorrington R.A."/>
        </authorList>
    </citation>
    <scope>NUCLEOTIDE SEQUENCE [LARGE SCALE GENOMIC DNA]</scope>
    <source>
        <strain evidence="6">RUTW2-3</strain>
    </source>
</reference>
<proteinExistence type="inferred from homology"/>
<comment type="caution">
    <text evidence="6">The sequence shown here is derived from an EMBL/GenBank/DDBJ whole genome shotgun (WGS) entry which is preliminary data.</text>
</comment>
<dbReference type="AlphaFoldDB" id="A0A199NV35"/>
<dbReference type="NCBIfam" id="NF010043">
    <property type="entry name" value="PRK13517.1-3"/>
    <property type="match status" value="1"/>
</dbReference>
<keyword evidence="1 5" id="KW-0436">Ligase</keyword>
<evidence type="ECO:0000256" key="4">
    <source>
        <dbReference type="ARBA" id="ARBA00048819"/>
    </source>
</evidence>
<evidence type="ECO:0000313" key="7">
    <source>
        <dbReference type="Proteomes" id="UP000053171"/>
    </source>
</evidence>
<dbReference type="GO" id="GO:0004357">
    <property type="term" value="F:glutamate-cysteine ligase activity"/>
    <property type="evidence" value="ECO:0007669"/>
    <property type="project" value="UniProtKB-EC"/>
</dbReference>
<accession>A0A199NV35</accession>
<keyword evidence="2 5" id="KW-0547">Nucleotide-binding</keyword>
<name>A0A199NV35_9MICC</name>
<comment type="function">
    <text evidence="5">ATP-dependent carboxylate-amine ligase which exhibits weak glutamate--cysteine ligase activity.</text>
</comment>
<dbReference type="GO" id="GO:0042398">
    <property type="term" value="P:modified amino acid biosynthetic process"/>
    <property type="evidence" value="ECO:0007669"/>
    <property type="project" value="InterPro"/>
</dbReference>
<dbReference type="Proteomes" id="UP000053171">
    <property type="component" value="Unassembled WGS sequence"/>
</dbReference>
<dbReference type="EC" id="6.3.2.2" evidence="5"/>
<dbReference type="PANTHER" id="PTHR36510:SF1">
    <property type="entry name" value="GLUTAMATE--CYSTEINE LIGASE 2-RELATED"/>
    <property type="match status" value="1"/>
</dbReference>
<evidence type="ECO:0000256" key="3">
    <source>
        <dbReference type="ARBA" id="ARBA00022840"/>
    </source>
</evidence>
<evidence type="ECO:0000256" key="5">
    <source>
        <dbReference type="HAMAP-Rule" id="MF_01609"/>
    </source>
</evidence>
<keyword evidence="3 5" id="KW-0067">ATP-binding</keyword>